<evidence type="ECO:0000259" key="4">
    <source>
        <dbReference type="Pfam" id="PF21365"/>
    </source>
</evidence>
<dbReference type="Proteomes" id="UP001499884">
    <property type="component" value="Unassembled WGS sequence"/>
</dbReference>
<dbReference type="EMBL" id="BAABEP010000119">
    <property type="protein sequence ID" value="GAA3764413.1"/>
    <property type="molecule type" value="Genomic_DNA"/>
</dbReference>
<dbReference type="Pfam" id="PF21365">
    <property type="entry name" value="Glyco_hydro_31_3rd"/>
    <property type="match status" value="1"/>
</dbReference>
<keyword evidence="2" id="KW-0378">Hydrolase</keyword>
<organism evidence="5 6">
    <name type="scientific">Streptomyces tremellae</name>
    <dbReference type="NCBI Taxonomy" id="1124239"/>
    <lineage>
        <taxon>Bacteria</taxon>
        <taxon>Bacillati</taxon>
        <taxon>Actinomycetota</taxon>
        <taxon>Actinomycetes</taxon>
        <taxon>Kitasatosporales</taxon>
        <taxon>Streptomycetaceae</taxon>
        <taxon>Streptomyces</taxon>
    </lineage>
</organism>
<dbReference type="Gene3D" id="2.60.40.1180">
    <property type="entry name" value="Golgi alpha-mannosidase II"/>
    <property type="match status" value="1"/>
</dbReference>
<reference evidence="6" key="1">
    <citation type="journal article" date="2019" name="Int. J. Syst. Evol. Microbiol.">
        <title>The Global Catalogue of Microorganisms (GCM) 10K type strain sequencing project: providing services to taxonomists for standard genome sequencing and annotation.</title>
        <authorList>
            <consortium name="The Broad Institute Genomics Platform"/>
            <consortium name="The Broad Institute Genome Sequencing Center for Infectious Disease"/>
            <person name="Wu L."/>
            <person name="Ma J."/>
        </authorList>
    </citation>
    <scope>NUCLEOTIDE SEQUENCE [LARGE SCALE GENOMIC DNA]</scope>
    <source>
        <strain evidence="6">JCM 30846</strain>
    </source>
</reference>
<dbReference type="PANTHER" id="PTHR22762">
    <property type="entry name" value="ALPHA-GLUCOSIDASE"/>
    <property type="match status" value="1"/>
</dbReference>
<feature type="domain" description="Glycosyl hydrolase family 31 C-terminal" evidence="4">
    <location>
        <begin position="215"/>
        <end position="301"/>
    </location>
</feature>
<comment type="similarity">
    <text evidence="1 2">Belongs to the glycosyl hydrolase 31 family.</text>
</comment>
<evidence type="ECO:0000259" key="3">
    <source>
        <dbReference type="Pfam" id="PF01055"/>
    </source>
</evidence>
<dbReference type="Pfam" id="PF01055">
    <property type="entry name" value="Glyco_hydro_31_2nd"/>
    <property type="match status" value="1"/>
</dbReference>
<dbReference type="SUPFAM" id="SSF51445">
    <property type="entry name" value="(Trans)glycosidases"/>
    <property type="match status" value="1"/>
</dbReference>
<evidence type="ECO:0008006" key="7">
    <source>
        <dbReference type="Google" id="ProtNLM"/>
    </source>
</evidence>
<dbReference type="InterPro" id="IPR013780">
    <property type="entry name" value="Glyco_hydro_b"/>
</dbReference>
<dbReference type="InterPro" id="IPR048395">
    <property type="entry name" value="Glyco_hydro_31_C"/>
</dbReference>
<name>A0ABP7GM86_9ACTN</name>
<keyword evidence="6" id="KW-1185">Reference proteome</keyword>
<evidence type="ECO:0000256" key="2">
    <source>
        <dbReference type="RuleBase" id="RU361185"/>
    </source>
</evidence>
<evidence type="ECO:0000256" key="1">
    <source>
        <dbReference type="ARBA" id="ARBA00007806"/>
    </source>
</evidence>
<dbReference type="PANTHER" id="PTHR22762:SF120">
    <property type="entry name" value="HETEROGLYCAN GLUCOSIDASE 1"/>
    <property type="match status" value="1"/>
</dbReference>
<dbReference type="Gene3D" id="3.20.20.80">
    <property type="entry name" value="Glycosidases"/>
    <property type="match status" value="1"/>
</dbReference>
<evidence type="ECO:0000313" key="5">
    <source>
        <dbReference type="EMBL" id="GAA3764413.1"/>
    </source>
</evidence>
<evidence type="ECO:0000313" key="6">
    <source>
        <dbReference type="Proteomes" id="UP001499884"/>
    </source>
</evidence>
<feature type="domain" description="Glycoside hydrolase family 31 TIM barrel" evidence="3">
    <location>
        <begin position="2"/>
        <end position="207"/>
    </location>
</feature>
<dbReference type="InterPro" id="IPR017853">
    <property type="entry name" value="GH"/>
</dbReference>
<dbReference type="SUPFAM" id="SSF51011">
    <property type="entry name" value="Glycosyl hydrolase domain"/>
    <property type="match status" value="1"/>
</dbReference>
<sequence>MVYPDFTAPAVRGWWGELHGGRPAEGFSGSWHTGDEPVSYAPFGDRELPSSARHALEGAGGDHREAHNVYGLAMARAAFEGLGALRPDERPFVVSRAGWAGTQRYGGAWSGGEAAGWAGLRASLARVLGLGLCGVPYAGSDVGGSRGAVPPELYLRWFQLAAYLPLFRTSGAAGAPREPWGFGDEVLAHARAALRERERLLPYFVTLAGLAGLTGAPYVRPVWWGHPQDRALRECEDAFLLGDALLVAPVLEQGARQRVVRLPRGRWYDTSDGRAYEGPGPVRLAAPLSRVPVLARAGAVLPVRAPGGGTELEVWAPAPGRTGGGLVVRDPGDGWREPEAERYTVRLRGGEVRVARTAEAGAQPREWPVRVRGL</sequence>
<proteinExistence type="inferred from homology"/>
<gene>
    <name evidence="5" type="ORF">GCM10023082_66630</name>
</gene>
<comment type="caution">
    <text evidence="5">The sequence shown here is derived from an EMBL/GenBank/DDBJ whole genome shotgun (WGS) entry which is preliminary data.</text>
</comment>
<keyword evidence="2" id="KW-0326">Glycosidase</keyword>
<protein>
    <recommendedName>
        <fullName evidence="7">Glycosyl hydrolase</fullName>
    </recommendedName>
</protein>
<accession>A0ABP7GM86</accession>
<dbReference type="InterPro" id="IPR000322">
    <property type="entry name" value="Glyco_hydro_31_TIM"/>
</dbReference>